<name>A0A6M3IEZ5_9ZZZZ</name>
<dbReference type="AlphaFoldDB" id="A0A6M3IEZ5"/>
<reference evidence="1" key="1">
    <citation type="submission" date="2020-03" db="EMBL/GenBank/DDBJ databases">
        <title>The deep terrestrial virosphere.</title>
        <authorList>
            <person name="Holmfeldt K."/>
            <person name="Nilsson E."/>
            <person name="Simone D."/>
            <person name="Lopez-Fernandez M."/>
            <person name="Wu X."/>
            <person name="de Brujin I."/>
            <person name="Lundin D."/>
            <person name="Andersson A."/>
            <person name="Bertilsson S."/>
            <person name="Dopson M."/>
        </authorList>
    </citation>
    <scope>NUCLEOTIDE SEQUENCE</scope>
    <source>
        <strain evidence="2">MM415A01383</strain>
        <strain evidence="1">MM415B01946</strain>
    </source>
</reference>
<dbReference type="EMBL" id="MT141193">
    <property type="protein sequence ID" value="QJA55985.1"/>
    <property type="molecule type" value="Genomic_DNA"/>
</dbReference>
<evidence type="ECO:0000313" key="1">
    <source>
        <dbReference type="EMBL" id="QJA55985.1"/>
    </source>
</evidence>
<gene>
    <name evidence="2" type="ORF">MM415A01383_0008</name>
    <name evidence="1" type="ORF">MM415B01946_0008</name>
</gene>
<accession>A0A6M3IEZ5</accession>
<evidence type="ECO:0000313" key="2">
    <source>
        <dbReference type="EMBL" id="QJA76981.1"/>
    </source>
</evidence>
<organism evidence="1">
    <name type="scientific">viral metagenome</name>
    <dbReference type="NCBI Taxonomy" id="1070528"/>
    <lineage>
        <taxon>unclassified sequences</taxon>
        <taxon>metagenomes</taxon>
        <taxon>organismal metagenomes</taxon>
    </lineage>
</organism>
<proteinExistence type="predicted"/>
<sequence>MPAVFERCIKTSGSKKFTKTLPDGKYVHGCRLPGSKKAVWGEIKEKKSKAGFLK</sequence>
<protein>
    <submittedName>
        <fullName evidence="1">Uncharacterized protein</fullName>
    </submittedName>
</protein>
<dbReference type="EMBL" id="MT142256">
    <property type="protein sequence ID" value="QJA76981.1"/>
    <property type="molecule type" value="Genomic_DNA"/>
</dbReference>